<proteinExistence type="predicted"/>
<comment type="caution">
    <text evidence="1">The sequence shown here is derived from an EMBL/GenBank/DDBJ whole genome shotgun (WGS) entry which is preliminary data.</text>
</comment>
<evidence type="ECO:0000313" key="2">
    <source>
        <dbReference type="Proteomes" id="UP000735874"/>
    </source>
</evidence>
<gene>
    <name evidence="1" type="ORF">PC113_g1765</name>
</gene>
<protein>
    <submittedName>
        <fullName evidence="1">Uncharacterized protein</fullName>
    </submittedName>
</protein>
<name>A0A8T0ZZL1_9STRA</name>
<evidence type="ECO:0000313" key="1">
    <source>
        <dbReference type="EMBL" id="KAG2867622.1"/>
    </source>
</evidence>
<dbReference type="AlphaFoldDB" id="A0A8T0ZZL1"/>
<sequence length="19" mass="2011">GMISADAMFGSIHDTDSQQ</sequence>
<organism evidence="1 2">
    <name type="scientific">Phytophthora cactorum</name>
    <dbReference type="NCBI Taxonomy" id="29920"/>
    <lineage>
        <taxon>Eukaryota</taxon>
        <taxon>Sar</taxon>
        <taxon>Stramenopiles</taxon>
        <taxon>Oomycota</taxon>
        <taxon>Peronosporomycetes</taxon>
        <taxon>Peronosporales</taxon>
        <taxon>Peronosporaceae</taxon>
        <taxon>Phytophthora</taxon>
    </lineage>
</organism>
<dbReference type="EMBL" id="RCMG01000022">
    <property type="protein sequence ID" value="KAG2867622.1"/>
    <property type="molecule type" value="Genomic_DNA"/>
</dbReference>
<dbReference type="Proteomes" id="UP000735874">
    <property type="component" value="Unassembled WGS sequence"/>
</dbReference>
<reference evidence="1" key="1">
    <citation type="submission" date="2018-10" db="EMBL/GenBank/DDBJ databases">
        <title>Effector identification in a new, highly contiguous assembly of the strawberry crown rot pathogen Phytophthora cactorum.</title>
        <authorList>
            <person name="Armitage A.D."/>
            <person name="Nellist C.F."/>
            <person name="Bates H."/>
            <person name="Vickerstaff R.J."/>
            <person name="Harrison R.J."/>
        </authorList>
    </citation>
    <scope>NUCLEOTIDE SEQUENCE</scope>
    <source>
        <strain evidence="1">15-7</strain>
    </source>
</reference>
<accession>A0A8T0ZZL1</accession>
<feature type="non-terminal residue" evidence="1">
    <location>
        <position position="1"/>
    </location>
</feature>